<evidence type="ECO:0000313" key="3">
    <source>
        <dbReference type="Proteomes" id="UP000634136"/>
    </source>
</evidence>
<dbReference type="AlphaFoldDB" id="A0A834T4M7"/>
<feature type="compositionally biased region" description="Polar residues" evidence="1">
    <location>
        <begin position="123"/>
        <end position="139"/>
    </location>
</feature>
<comment type="caution">
    <text evidence="2">The sequence shown here is derived from an EMBL/GenBank/DDBJ whole genome shotgun (WGS) entry which is preliminary data.</text>
</comment>
<dbReference type="EMBL" id="JAAIUW010000009">
    <property type="protein sequence ID" value="KAF7815172.1"/>
    <property type="molecule type" value="Genomic_DNA"/>
</dbReference>
<dbReference type="Proteomes" id="UP000634136">
    <property type="component" value="Unassembled WGS sequence"/>
</dbReference>
<evidence type="ECO:0000256" key="1">
    <source>
        <dbReference type="SAM" id="MobiDB-lite"/>
    </source>
</evidence>
<gene>
    <name evidence="2" type="ORF">G2W53_029141</name>
</gene>
<proteinExistence type="predicted"/>
<organism evidence="2 3">
    <name type="scientific">Senna tora</name>
    <dbReference type="NCBI Taxonomy" id="362788"/>
    <lineage>
        <taxon>Eukaryota</taxon>
        <taxon>Viridiplantae</taxon>
        <taxon>Streptophyta</taxon>
        <taxon>Embryophyta</taxon>
        <taxon>Tracheophyta</taxon>
        <taxon>Spermatophyta</taxon>
        <taxon>Magnoliopsida</taxon>
        <taxon>eudicotyledons</taxon>
        <taxon>Gunneridae</taxon>
        <taxon>Pentapetalae</taxon>
        <taxon>rosids</taxon>
        <taxon>fabids</taxon>
        <taxon>Fabales</taxon>
        <taxon>Fabaceae</taxon>
        <taxon>Caesalpinioideae</taxon>
        <taxon>Cassia clade</taxon>
        <taxon>Senna</taxon>
    </lineage>
</organism>
<evidence type="ECO:0000313" key="2">
    <source>
        <dbReference type="EMBL" id="KAF7815172.1"/>
    </source>
</evidence>
<protein>
    <submittedName>
        <fullName evidence="2">Uncharacterized protein</fullName>
    </submittedName>
</protein>
<reference evidence="2" key="1">
    <citation type="submission" date="2020-09" db="EMBL/GenBank/DDBJ databases">
        <title>Genome-Enabled Discovery of Anthraquinone Biosynthesis in Senna tora.</title>
        <authorList>
            <person name="Kang S.-H."/>
            <person name="Pandey R.P."/>
            <person name="Lee C.-M."/>
            <person name="Sim J.-S."/>
            <person name="Jeong J.-T."/>
            <person name="Choi B.-S."/>
            <person name="Jung M."/>
            <person name="Ginzburg D."/>
            <person name="Zhao K."/>
            <person name="Won S.Y."/>
            <person name="Oh T.-J."/>
            <person name="Yu Y."/>
            <person name="Kim N.-H."/>
            <person name="Lee O.R."/>
            <person name="Lee T.-H."/>
            <person name="Bashyal P."/>
            <person name="Kim T.-S."/>
            <person name="Lee W.-H."/>
            <person name="Kawkins C."/>
            <person name="Kim C.-K."/>
            <person name="Kim J.S."/>
            <person name="Ahn B.O."/>
            <person name="Rhee S.Y."/>
            <person name="Sohng J.K."/>
        </authorList>
    </citation>
    <scope>NUCLEOTIDE SEQUENCE</scope>
    <source>
        <tissue evidence="2">Leaf</tissue>
    </source>
</reference>
<keyword evidence="3" id="KW-1185">Reference proteome</keyword>
<accession>A0A834T4M7</accession>
<name>A0A834T4M7_9FABA</name>
<feature type="region of interest" description="Disordered" evidence="1">
    <location>
        <begin position="105"/>
        <end position="139"/>
    </location>
</feature>
<feature type="region of interest" description="Disordered" evidence="1">
    <location>
        <begin position="1"/>
        <end position="72"/>
    </location>
</feature>
<sequence length="139" mass="14858">MSPRRHTLRSVASNGENSDEAFTQPADQHIRGQGQGRGQEAQGRGRGRGPRVSGGKAAQATRGSIPTEIENHFPQRRSALEAVVVGLQGVVEALTEYGYFSKKHKWGSEGKSLVQGGSIRGSKLQNQAHTQPEAPTSST</sequence>